<evidence type="ECO:0000313" key="1">
    <source>
        <dbReference type="EMBL" id="TAY50967.1"/>
    </source>
</evidence>
<organism evidence="1 2">
    <name type="scientific">Rhizobium leguminosarum</name>
    <dbReference type="NCBI Taxonomy" id="384"/>
    <lineage>
        <taxon>Bacteria</taxon>
        <taxon>Pseudomonadati</taxon>
        <taxon>Pseudomonadota</taxon>
        <taxon>Alphaproteobacteria</taxon>
        <taxon>Hyphomicrobiales</taxon>
        <taxon>Rhizobiaceae</taxon>
        <taxon>Rhizobium/Agrobacterium group</taxon>
        <taxon>Rhizobium</taxon>
    </lineage>
</organism>
<dbReference type="Proteomes" id="UP000292974">
    <property type="component" value="Unassembled WGS sequence"/>
</dbReference>
<proteinExistence type="predicted"/>
<dbReference type="EMBL" id="SIOP01000001">
    <property type="protein sequence ID" value="TAY50967.1"/>
    <property type="molecule type" value="Genomic_DNA"/>
</dbReference>
<protein>
    <submittedName>
        <fullName evidence="1">Uncharacterized protein</fullName>
    </submittedName>
</protein>
<dbReference type="RefSeq" id="WP_130715855.1">
    <property type="nucleotide sequence ID" value="NZ_SIOP01000001.1"/>
</dbReference>
<comment type="caution">
    <text evidence="1">The sequence shown here is derived from an EMBL/GenBank/DDBJ whole genome shotgun (WGS) entry which is preliminary data.</text>
</comment>
<name>A0A7M3DQN3_RHILE</name>
<dbReference type="AlphaFoldDB" id="A0A7M3DQN3"/>
<accession>A0A7M3DQN3</accession>
<evidence type="ECO:0000313" key="2">
    <source>
        <dbReference type="Proteomes" id="UP000292974"/>
    </source>
</evidence>
<reference evidence="1 2" key="1">
    <citation type="submission" date="2019-02" db="EMBL/GenBank/DDBJ databases">
        <title>The genomic architecture of introgression among sibling species of bacteria.</title>
        <authorList>
            <person name="Cavassim M.I.A."/>
            <person name="Moeskjaer S."/>
            <person name="Moslemi C."/>
            <person name="Fields B."/>
            <person name="Bachmann A."/>
            <person name="Vilhjalmsson B."/>
            <person name="Schierup M.H."/>
            <person name="Young J.P.W."/>
            <person name="Andersen S.U."/>
        </authorList>
    </citation>
    <scope>NUCLEOTIDE SEQUENCE [LARGE SCALE GENOMIC DNA]</scope>
    <source>
        <strain evidence="1 2">SM135B</strain>
    </source>
</reference>
<gene>
    <name evidence="1" type="ORF">ELH90_04210</name>
</gene>
<sequence length="251" mass="27862">MAAAMRASSATHIIRERPMKPENIGHLRTVYKRYYHQSVDNLPDGWVAIIDDFFLSLEGIGDLNTAASIRFERTASGLQAFVFPERPLWHPRAILSLHTAQRELYEQSQQTCEVCGNPGAAEDGHVWCIGHAGELAAKARREAALYEECRALFHEVHGEAINLAVPDHLFDLLSTTLHAIHKLVVSEDIVGKVLITRLEIDDGALFCRVHYSKLGAVFQGTQMAINEMLADLEVLSDELTRKHNLGGSDAA</sequence>